<dbReference type="Proteomes" id="UP000197138">
    <property type="component" value="Unassembled WGS sequence"/>
</dbReference>
<evidence type="ECO:0000313" key="2">
    <source>
        <dbReference type="Proteomes" id="UP000197138"/>
    </source>
</evidence>
<evidence type="ECO:0000313" key="1">
    <source>
        <dbReference type="EMBL" id="OWM86459.1"/>
    </source>
</evidence>
<comment type="caution">
    <text evidence="1">The sequence shown here is derived from an EMBL/GenBank/DDBJ whole genome shotgun (WGS) entry which is preliminary data.</text>
</comment>
<organism evidence="1 2">
    <name type="scientific">Punica granatum</name>
    <name type="common">Pomegranate</name>
    <dbReference type="NCBI Taxonomy" id="22663"/>
    <lineage>
        <taxon>Eukaryota</taxon>
        <taxon>Viridiplantae</taxon>
        <taxon>Streptophyta</taxon>
        <taxon>Embryophyta</taxon>
        <taxon>Tracheophyta</taxon>
        <taxon>Spermatophyta</taxon>
        <taxon>Magnoliopsida</taxon>
        <taxon>eudicotyledons</taxon>
        <taxon>Gunneridae</taxon>
        <taxon>Pentapetalae</taxon>
        <taxon>rosids</taxon>
        <taxon>malvids</taxon>
        <taxon>Myrtales</taxon>
        <taxon>Lythraceae</taxon>
        <taxon>Punica</taxon>
    </lineage>
</organism>
<gene>
    <name evidence="1" type="ORF">CDL15_Pgr026351</name>
</gene>
<sequence length="89" mass="9535">MEGFCMGKCRGSIGEKTESEKVRLGFDFARDLPHSRAGAAGFLCENRAGERGKAARERAGEASGGVSGERVNGGRRLRWVGNRGMSEMA</sequence>
<proteinExistence type="predicted"/>
<accession>A0A218XP63</accession>
<dbReference type="AlphaFoldDB" id="A0A218XP63"/>
<reference evidence="2" key="1">
    <citation type="journal article" date="2017" name="Plant J.">
        <title>The pomegranate (Punica granatum L.) genome and the genomics of punicalagin biosynthesis.</title>
        <authorList>
            <person name="Qin G."/>
            <person name="Xu C."/>
            <person name="Ming R."/>
            <person name="Tang H."/>
            <person name="Guyot R."/>
            <person name="Kramer E.M."/>
            <person name="Hu Y."/>
            <person name="Yi X."/>
            <person name="Qi Y."/>
            <person name="Xu X."/>
            <person name="Gao Z."/>
            <person name="Pan H."/>
            <person name="Jian J."/>
            <person name="Tian Y."/>
            <person name="Yue Z."/>
            <person name="Xu Y."/>
        </authorList>
    </citation>
    <scope>NUCLEOTIDE SEQUENCE [LARGE SCALE GENOMIC DNA]</scope>
    <source>
        <strain evidence="2">cv. Dabenzi</strain>
    </source>
</reference>
<protein>
    <submittedName>
        <fullName evidence="1">Uncharacterized protein</fullName>
    </submittedName>
</protein>
<name>A0A218XP63_PUNGR</name>
<dbReference type="EMBL" id="MTKT01001082">
    <property type="protein sequence ID" value="OWM86459.1"/>
    <property type="molecule type" value="Genomic_DNA"/>
</dbReference>